<dbReference type="eggNOG" id="ENOG502SMT3">
    <property type="taxonomic scope" value="Eukaryota"/>
</dbReference>
<evidence type="ECO:0000259" key="3">
    <source>
        <dbReference type="Pfam" id="PF01757"/>
    </source>
</evidence>
<comment type="caution">
    <text evidence="4">The sequence shown here is derived from an EMBL/GenBank/DDBJ whole genome shotgun (WGS) entry which is preliminary data.</text>
</comment>
<dbReference type="Proteomes" id="UP000019484">
    <property type="component" value="Unassembled WGS sequence"/>
</dbReference>
<dbReference type="Pfam" id="PF01757">
    <property type="entry name" value="Acyl_transf_3"/>
    <property type="match status" value="1"/>
</dbReference>
<proteinExistence type="predicted"/>
<feature type="transmembrane region" description="Helical" evidence="2">
    <location>
        <begin position="105"/>
        <end position="125"/>
    </location>
</feature>
<feature type="transmembrane region" description="Helical" evidence="2">
    <location>
        <begin position="67"/>
        <end position="85"/>
    </location>
</feature>
<dbReference type="EMBL" id="AMWN01000005">
    <property type="protein sequence ID" value="EXJ85343.1"/>
    <property type="molecule type" value="Genomic_DNA"/>
</dbReference>
<evidence type="ECO:0000256" key="1">
    <source>
        <dbReference type="SAM" id="MobiDB-lite"/>
    </source>
</evidence>
<feature type="transmembrane region" description="Helical" evidence="2">
    <location>
        <begin position="446"/>
        <end position="464"/>
    </location>
</feature>
<feature type="transmembrane region" description="Helical" evidence="2">
    <location>
        <begin position="256"/>
        <end position="283"/>
    </location>
</feature>
<dbReference type="PANTHER" id="PTHR23028">
    <property type="entry name" value="ACETYLTRANSFERASE"/>
    <property type="match status" value="1"/>
</dbReference>
<feature type="transmembrane region" description="Helical" evidence="2">
    <location>
        <begin position="326"/>
        <end position="344"/>
    </location>
</feature>
<keyword evidence="2" id="KW-0472">Membrane</keyword>
<keyword evidence="2" id="KW-1133">Transmembrane helix</keyword>
<feature type="region of interest" description="Disordered" evidence="1">
    <location>
        <begin position="1"/>
        <end position="29"/>
    </location>
</feature>
<evidence type="ECO:0000256" key="2">
    <source>
        <dbReference type="SAM" id="Phobius"/>
    </source>
</evidence>
<dbReference type="AlphaFoldDB" id="W9XYR8"/>
<feature type="domain" description="Acyltransferase 3" evidence="3">
    <location>
        <begin position="68"/>
        <end position="460"/>
    </location>
</feature>
<reference evidence="4 5" key="1">
    <citation type="submission" date="2013-03" db="EMBL/GenBank/DDBJ databases">
        <title>The Genome Sequence of Capronia coronata CBS 617.96.</title>
        <authorList>
            <consortium name="The Broad Institute Genomics Platform"/>
            <person name="Cuomo C."/>
            <person name="de Hoog S."/>
            <person name="Gorbushina A."/>
            <person name="Walker B."/>
            <person name="Young S.K."/>
            <person name="Zeng Q."/>
            <person name="Gargeya S."/>
            <person name="Fitzgerald M."/>
            <person name="Haas B."/>
            <person name="Abouelleil A."/>
            <person name="Allen A.W."/>
            <person name="Alvarado L."/>
            <person name="Arachchi H.M."/>
            <person name="Berlin A.M."/>
            <person name="Chapman S.B."/>
            <person name="Gainer-Dewar J."/>
            <person name="Goldberg J."/>
            <person name="Griggs A."/>
            <person name="Gujja S."/>
            <person name="Hansen M."/>
            <person name="Howarth C."/>
            <person name="Imamovic A."/>
            <person name="Ireland A."/>
            <person name="Larimer J."/>
            <person name="McCowan C."/>
            <person name="Murphy C."/>
            <person name="Pearson M."/>
            <person name="Poon T.W."/>
            <person name="Priest M."/>
            <person name="Roberts A."/>
            <person name="Saif S."/>
            <person name="Shea T."/>
            <person name="Sisk P."/>
            <person name="Sykes S."/>
            <person name="Wortman J."/>
            <person name="Nusbaum C."/>
            <person name="Birren B."/>
        </authorList>
    </citation>
    <scope>NUCLEOTIDE SEQUENCE [LARGE SCALE GENOMIC DNA]</scope>
    <source>
        <strain evidence="4 5">CBS 617.96</strain>
    </source>
</reference>
<name>W9XYR8_9EURO</name>
<accession>W9XYR8</accession>
<evidence type="ECO:0000313" key="5">
    <source>
        <dbReference type="Proteomes" id="UP000019484"/>
    </source>
</evidence>
<keyword evidence="5" id="KW-1185">Reference proteome</keyword>
<dbReference type="GeneID" id="19160580"/>
<feature type="transmembrane region" description="Helical" evidence="2">
    <location>
        <begin position="376"/>
        <end position="395"/>
    </location>
</feature>
<dbReference type="STRING" id="1182541.W9XYR8"/>
<protein>
    <recommendedName>
        <fullName evidence="3">Acyltransferase 3 domain-containing protein</fullName>
    </recommendedName>
</protein>
<dbReference type="GO" id="GO:0016747">
    <property type="term" value="F:acyltransferase activity, transferring groups other than amino-acyl groups"/>
    <property type="evidence" value="ECO:0007669"/>
    <property type="project" value="InterPro"/>
</dbReference>
<dbReference type="InterPro" id="IPR002656">
    <property type="entry name" value="Acyl_transf_3_dom"/>
</dbReference>
<dbReference type="RefSeq" id="XP_007724781.1">
    <property type="nucleotide sequence ID" value="XM_007726591.1"/>
</dbReference>
<organism evidence="4 5">
    <name type="scientific">Capronia coronata CBS 617.96</name>
    <dbReference type="NCBI Taxonomy" id="1182541"/>
    <lineage>
        <taxon>Eukaryota</taxon>
        <taxon>Fungi</taxon>
        <taxon>Dikarya</taxon>
        <taxon>Ascomycota</taxon>
        <taxon>Pezizomycotina</taxon>
        <taxon>Eurotiomycetes</taxon>
        <taxon>Chaetothyriomycetidae</taxon>
        <taxon>Chaetothyriales</taxon>
        <taxon>Herpotrichiellaceae</taxon>
        <taxon>Capronia</taxon>
    </lineage>
</organism>
<gene>
    <name evidence="4" type="ORF">A1O1_05707</name>
</gene>
<dbReference type="InterPro" id="IPR050879">
    <property type="entry name" value="Acyltransferase_3"/>
</dbReference>
<keyword evidence="2" id="KW-0812">Transmembrane</keyword>
<sequence>MEQAVPLLDETSSRGNNGDPPTESVTPAASKWATRWKQVRDWLIHILLPVYALRHCKRREETSLRPTAYIDALRGWAAMFVYLFHAWGMTQTIHYRFFQLPFIRILFFSGGGMVAIFFIISGYVLSYSMLKMMRNHEAERLLNSLASSIFRRYLRLYGSMGIASFVAFWEVRLQWWIPPQVDRKPSFLAQLWDWILDLARASNPFADISGYASPPGVLRTRYLPQMWTIPIEYRGSIVLFVFCAAACKLSTRGRRIFLWLVVMVAYCWRVVYISEFLVGMFIADLSLSRHPERLGGHIPMQQQVTVVGVGETDEKSTTEKGHGLSIAWRVWYVVLLLVGLFLIGQELNLDQMALLYFPWPLLHRMIPFWYGDASYTFWLSIGASLIVFSIDSYPTLQRPFRWRLSQYLGEISFGIYAMHKPVFHFLLERVLDPWRARHLGESLPAYLPGAILTTIAVLWVADYFTRLDHRVIRFGRWLQTKTFTKWA</sequence>
<dbReference type="OrthoDB" id="5819582at2759"/>
<evidence type="ECO:0000313" key="4">
    <source>
        <dbReference type="EMBL" id="EXJ85343.1"/>
    </source>
</evidence>
<dbReference type="HOGENOM" id="CLU_005679_13_6_1"/>
<dbReference type="PANTHER" id="PTHR23028:SF134">
    <property type="entry name" value="PUTATIVE (AFU_ORTHOLOGUE AFUA_4G08520)-RELATED"/>
    <property type="match status" value="1"/>
</dbReference>